<organism evidence="5 6">
    <name type="scientific">Eiseniibacteriota bacterium</name>
    <dbReference type="NCBI Taxonomy" id="2212470"/>
    <lineage>
        <taxon>Bacteria</taxon>
        <taxon>Candidatus Eiseniibacteriota</taxon>
    </lineage>
</organism>
<name>A0A956LVZ7_UNCEI</name>
<evidence type="ECO:0000256" key="2">
    <source>
        <dbReference type="ARBA" id="ARBA00022803"/>
    </source>
</evidence>
<feature type="transmembrane region" description="Helical" evidence="4">
    <location>
        <begin position="246"/>
        <end position="269"/>
    </location>
</feature>
<accession>A0A956LVZ7</accession>
<protein>
    <submittedName>
        <fullName evidence="5">Tetratricopeptide repeat protein</fullName>
    </submittedName>
</protein>
<dbReference type="PANTHER" id="PTHR44227">
    <property type="match status" value="1"/>
</dbReference>
<evidence type="ECO:0000256" key="1">
    <source>
        <dbReference type="ARBA" id="ARBA00022737"/>
    </source>
</evidence>
<keyword evidence="2" id="KW-0802">TPR repeat</keyword>
<keyword evidence="4" id="KW-0472">Membrane</keyword>
<feature type="transmembrane region" description="Helical" evidence="4">
    <location>
        <begin position="381"/>
        <end position="399"/>
    </location>
</feature>
<feature type="transmembrane region" description="Helical" evidence="4">
    <location>
        <begin position="405"/>
        <end position="422"/>
    </location>
</feature>
<dbReference type="Pfam" id="PF14559">
    <property type="entry name" value="TPR_19"/>
    <property type="match status" value="1"/>
</dbReference>
<feature type="transmembrane region" description="Helical" evidence="4">
    <location>
        <begin position="109"/>
        <end position="131"/>
    </location>
</feature>
<reference evidence="5" key="2">
    <citation type="journal article" date="2021" name="Microbiome">
        <title>Successional dynamics and alternative stable states in a saline activated sludge microbial community over 9 years.</title>
        <authorList>
            <person name="Wang Y."/>
            <person name="Ye J."/>
            <person name="Ju F."/>
            <person name="Liu L."/>
            <person name="Boyd J.A."/>
            <person name="Deng Y."/>
            <person name="Parks D.H."/>
            <person name="Jiang X."/>
            <person name="Yin X."/>
            <person name="Woodcroft B.J."/>
            <person name="Tyson G.W."/>
            <person name="Hugenholtz P."/>
            <person name="Polz M.F."/>
            <person name="Zhang T."/>
        </authorList>
    </citation>
    <scope>NUCLEOTIDE SEQUENCE</scope>
    <source>
        <strain evidence="5">HKST-UBA01</strain>
    </source>
</reference>
<keyword evidence="1" id="KW-0677">Repeat</keyword>
<dbReference type="SMART" id="SM00028">
    <property type="entry name" value="TPR"/>
    <property type="match status" value="5"/>
</dbReference>
<dbReference type="InterPro" id="IPR011990">
    <property type="entry name" value="TPR-like_helical_dom_sf"/>
</dbReference>
<comment type="caution">
    <text evidence="5">The sequence shown here is derived from an EMBL/GenBank/DDBJ whole genome shotgun (WGS) entry which is preliminary data.</text>
</comment>
<keyword evidence="4" id="KW-0812">Transmembrane</keyword>
<dbReference type="Pfam" id="PF13432">
    <property type="entry name" value="TPR_16"/>
    <property type="match status" value="1"/>
</dbReference>
<proteinExistence type="predicted"/>
<dbReference type="Proteomes" id="UP000697710">
    <property type="component" value="Unassembled WGS sequence"/>
</dbReference>
<feature type="transmembrane region" description="Helical" evidence="4">
    <location>
        <begin position="186"/>
        <end position="203"/>
    </location>
</feature>
<feature type="transmembrane region" description="Helical" evidence="4">
    <location>
        <begin position="31"/>
        <end position="54"/>
    </location>
</feature>
<keyword evidence="4" id="KW-1133">Transmembrane helix</keyword>
<feature type="transmembrane region" description="Helical" evidence="4">
    <location>
        <begin position="323"/>
        <end position="343"/>
    </location>
</feature>
<dbReference type="EMBL" id="JAGQHR010000023">
    <property type="protein sequence ID" value="MCA9726361.1"/>
    <property type="molecule type" value="Genomic_DNA"/>
</dbReference>
<dbReference type="Gene3D" id="1.25.40.10">
    <property type="entry name" value="Tetratricopeptide repeat domain"/>
    <property type="match status" value="1"/>
</dbReference>
<evidence type="ECO:0000256" key="3">
    <source>
        <dbReference type="SAM" id="MobiDB-lite"/>
    </source>
</evidence>
<feature type="transmembrane region" description="Helical" evidence="4">
    <location>
        <begin position="138"/>
        <end position="155"/>
    </location>
</feature>
<sequence>MNARASGAGTTAATEPRPGAQRWTRAPGRRLILAGLVLAALLSHLTALRAGFVFDDRGLVLKNSWVWEPTPGAVLSNQYWPDHEGTGLYRPVTSFSYWVDGKIWGQHPFGFHLMNLLLHGIVTLLVFQLLVGFFPERVGTAALASLLFAVHPLHSEAVIAIAGRAELLAALFGLGAYLLARRFARAGGIVPIAGSGALLLLATLSKESAAGLLLLPFFHALYARWEGSSDAAGARAESARAWWTAGWVWSAAMVPMFLLRIRILGSIFGLGTVSDVDNPLTSSPVLERVLTALGIQGWVFLKILAPLRLAADYSSRQILPSTTWQVGGLVVAAAGIGSVIYLWRRRDWPLRWAAVFLCASGLLTSNLVFPIGTVFGERLTYLPLVATLWAILVVCTRLFRGAIRPAGIVLLVLWTIALAARTEARGLDWKTNLSLFRAAAEAAPRSVKTWTNIAFGLIEEKRFDDALAAAAKAERINPDYGSMHLAMGSALNQAGRPNEALPYLRRATALAGKRGLNASLEVGNAYVLLGDGARAESVFTAALARDPVDPEARALIGIASARALQGEWPGSRAAWGRAARRLPQDAPVLQRYAYALWQDGAPDSAEIVYRQALGLRPDDPLLRNDLAWFLIESRRGAAEGLRLARTAFADAPTANVADTVLEGRRVIAGCEDAARWVDSLRTAGRTELVPALEETLGVRCPPGSHPDSMRSGAGK</sequence>
<dbReference type="PANTHER" id="PTHR44227:SF3">
    <property type="entry name" value="PROTEIN O-MANNOSYL-TRANSFERASE TMTC4"/>
    <property type="match status" value="1"/>
</dbReference>
<dbReference type="SUPFAM" id="SSF48452">
    <property type="entry name" value="TPR-like"/>
    <property type="match status" value="1"/>
</dbReference>
<dbReference type="InterPro" id="IPR019734">
    <property type="entry name" value="TPR_rpt"/>
</dbReference>
<dbReference type="InterPro" id="IPR052346">
    <property type="entry name" value="O-mannosyl-transferase_TMTC"/>
</dbReference>
<reference evidence="5" key="1">
    <citation type="submission" date="2020-04" db="EMBL/GenBank/DDBJ databases">
        <authorList>
            <person name="Zhang T."/>
        </authorList>
    </citation>
    <scope>NUCLEOTIDE SEQUENCE</scope>
    <source>
        <strain evidence="5">HKST-UBA01</strain>
    </source>
</reference>
<evidence type="ECO:0000313" key="6">
    <source>
        <dbReference type="Proteomes" id="UP000697710"/>
    </source>
</evidence>
<feature type="region of interest" description="Disordered" evidence="3">
    <location>
        <begin position="1"/>
        <end position="23"/>
    </location>
</feature>
<feature type="transmembrane region" description="Helical" evidence="4">
    <location>
        <begin position="349"/>
        <end position="369"/>
    </location>
</feature>
<evidence type="ECO:0000313" key="5">
    <source>
        <dbReference type="EMBL" id="MCA9726361.1"/>
    </source>
</evidence>
<dbReference type="AlphaFoldDB" id="A0A956LVZ7"/>
<evidence type="ECO:0000256" key="4">
    <source>
        <dbReference type="SAM" id="Phobius"/>
    </source>
</evidence>
<gene>
    <name evidence="5" type="ORF">KC729_01680</name>
</gene>